<evidence type="ECO:0000256" key="3">
    <source>
        <dbReference type="ARBA" id="ARBA00022679"/>
    </source>
</evidence>
<reference evidence="7 8" key="1">
    <citation type="submission" date="2019-02" db="EMBL/GenBank/DDBJ databases">
        <title>Draft genome sequence of Amycolatopsis sp. 8-3EHSu isolated from roots of Suaeda maritima.</title>
        <authorList>
            <person name="Duangmal K."/>
            <person name="Chantavorakit T."/>
        </authorList>
    </citation>
    <scope>NUCLEOTIDE SEQUENCE [LARGE SCALE GENOMIC DNA]</scope>
    <source>
        <strain evidence="7 8">8-3EHSu</strain>
    </source>
</reference>
<dbReference type="OrthoDB" id="9807580at2"/>
<dbReference type="PANTHER" id="PTHR31480">
    <property type="entry name" value="BIFUNCTIONAL LYCOPENE CYCLASE/PHYTOENE SYNTHASE"/>
    <property type="match status" value="1"/>
</dbReference>
<organism evidence="7 8">
    <name type="scientific">Amycolatopsis suaedae</name>
    <dbReference type="NCBI Taxonomy" id="2510978"/>
    <lineage>
        <taxon>Bacteria</taxon>
        <taxon>Bacillati</taxon>
        <taxon>Actinomycetota</taxon>
        <taxon>Actinomycetes</taxon>
        <taxon>Pseudonocardiales</taxon>
        <taxon>Pseudonocardiaceae</taxon>
        <taxon>Amycolatopsis</taxon>
    </lineage>
</organism>
<evidence type="ECO:0000256" key="2">
    <source>
        <dbReference type="ARBA" id="ARBA00006251"/>
    </source>
</evidence>
<comment type="similarity">
    <text evidence="2">Belongs to the phytoene/squalene synthase family.</text>
</comment>
<comment type="pathway">
    <text evidence="1">Carotenoid biosynthesis; phytoene biosynthesis.</text>
</comment>
<evidence type="ECO:0000256" key="5">
    <source>
        <dbReference type="ARBA" id="ARBA00053028"/>
    </source>
</evidence>
<dbReference type="GO" id="GO:0051996">
    <property type="term" value="F:squalene synthase [NAD(P)H] activity"/>
    <property type="evidence" value="ECO:0007669"/>
    <property type="project" value="InterPro"/>
</dbReference>
<feature type="compositionally biased region" description="Basic and acidic residues" evidence="6">
    <location>
        <begin position="22"/>
        <end position="31"/>
    </location>
</feature>
<sequence>MRHDARRRHPAGADLRQAGRGTGDRPVSRRELDAAGIRGAELRRAYTVCREINASHGRTFFLAARLLPTRARPAVHALYGFARAVDEVVDNPAPGSDPEAGLDRAAAQLDEVYGGGTPADPVLVALADTVRRHEIDRGLFDAFLRSMRMDLTVTGYETFDDLGEYMYGSAAVIGLQLLPVFGTLGPRVDAEPGAAAMGEAFQLTNFLRDVGEDLDRDRVYLPRAELAVFGVDSGLLEWSRRTGLPDRRIRAAMAAFVARNRAVYRRARAGIPLLRPESRPCVRTALTLYEGILDEIVAADYHVLHRRVVVPNRRRLAVALPSLVRTQALELLQA</sequence>
<dbReference type="SFLD" id="SFLDG01212">
    <property type="entry name" value="Phytoene_synthase_like"/>
    <property type="match status" value="1"/>
</dbReference>
<protein>
    <submittedName>
        <fullName evidence="7">Phytoene/squalene synthase family protein</fullName>
    </submittedName>
</protein>
<evidence type="ECO:0000256" key="4">
    <source>
        <dbReference type="ARBA" id="ARBA00022746"/>
    </source>
</evidence>
<name>A0A4Q7J010_9PSEU</name>
<accession>A0A4Q7J010</accession>
<dbReference type="CDD" id="cd00683">
    <property type="entry name" value="Trans_IPPS_HH"/>
    <property type="match status" value="1"/>
</dbReference>
<dbReference type="SUPFAM" id="SSF48576">
    <property type="entry name" value="Terpenoid synthases"/>
    <property type="match status" value="1"/>
</dbReference>
<dbReference type="FunFam" id="1.10.600.10:FF:000020">
    <property type="entry name" value="Phytoene synthase"/>
    <property type="match status" value="1"/>
</dbReference>
<keyword evidence="3" id="KW-0808">Transferase</keyword>
<dbReference type="PROSITE" id="PS01044">
    <property type="entry name" value="SQUALEN_PHYTOEN_SYN_1"/>
    <property type="match status" value="1"/>
</dbReference>
<evidence type="ECO:0000256" key="1">
    <source>
        <dbReference type="ARBA" id="ARBA00004684"/>
    </source>
</evidence>
<dbReference type="UniPathway" id="UPA00799"/>
<dbReference type="EMBL" id="SFCC01000020">
    <property type="protein sequence ID" value="RZQ60038.1"/>
    <property type="molecule type" value="Genomic_DNA"/>
</dbReference>
<dbReference type="SFLD" id="SFLDS00005">
    <property type="entry name" value="Isoprenoid_Synthase_Type_I"/>
    <property type="match status" value="1"/>
</dbReference>
<dbReference type="Proteomes" id="UP000292003">
    <property type="component" value="Unassembled WGS sequence"/>
</dbReference>
<dbReference type="Pfam" id="PF00494">
    <property type="entry name" value="SQS_PSY"/>
    <property type="match status" value="1"/>
</dbReference>
<comment type="cofactor">
    <cofactor evidence="5">
        <name>ATP</name>
        <dbReference type="ChEBI" id="CHEBI:30616"/>
    </cofactor>
</comment>
<dbReference type="AlphaFoldDB" id="A0A4Q7J010"/>
<evidence type="ECO:0000313" key="7">
    <source>
        <dbReference type="EMBL" id="RZQ60038.1"/>
    </source>
</evidence>
<keyword evidence="4" id="KW-0125">Carotenoid biosynthesis</keyword>
<proteinExistence type="inferred from homology"/>
<dbReference type="InterPro" id="IPR019845">
    <property type="entry name" value="Squalene/phytoene_synthase_CS"/>
</dbReference>
<feature type="region of interest" description="Disordered" evidence="6">
    <location>
        <begin position="1"/>
        <end position="31"/>
    </location>
</feature>
<dbReference type="SFLD" id="SFLDG01018">
    <property type="entry name" value="Squalene/Phytoene_Synthase_Lik"/>
    <property type="match status" value="1"/>
</dbReference>
<dbReference type="InterPro" id="IPR044843">
    <property type="entry name" value="Trans_IPPS_bact-type"/>
</dbReference>
<dbReference type="PROSITE" id="PS01045">
    <property type="entry name" value="SQUALEN_PHYTOEN_SYN_2"/>
    <property type="match status" value="1"/>
</dbReference>
<dbReference type="GO" id="GO:0016117">
    <property type="term" value="P:carotenoid biosynthetic process"/>
    <property type="evidence" value="ECO:0007669"/>
    <property type="project" value="UniProtKB-KW"/>
</dbReference>
<dbReference type="Gene3D" id="1.10.600.10">
    <property type="entry name" value="Farnesyl Diphosphate Synthase"/>
    <property type="match status" value="1"/>
</dbReference>
<dbReference type="GO" id="GO:0004311">
    <property type="term" value="F:geranylgeranyl diphosphate synthase activity"/>
    <property type="evidence" value="ECO:0007669"/>
    <property type="project" value="InterPro"/>
</dbReference>
<evidence type="ECO:0000256" key="6">
    <source>
        <dbReference type="SAM" id="MobiDB-lite"/>
    </source>
</evidence>
<dbReference type="InterPro" id="IPR002060">
    <property type="entry name" value="Squ/phyt_synthse"/>
</dbReference>
<feature type="compositionally biased region" description="Basic residues" evidence="6">
    <location>
        <begin position="1"/>
        <end position="10"/>
    </location>
</feature>
<comment type="caution">
    <text evidence="7">The sequence shown here is derived from an EMBL/GenBank/DDBJ whole genome shotgun (WGS) entry which is preliminary data.</text>
</comment>
<gene>
    <name evidence="7" type="ORF">EWH70_31665</name>
</gene>
<dbReference type="InterPro" id="IPR033904">
    <property type="entry name" value="Trans_IPPS_HH"/>
</dbReference>
<evidence type="ECO:0000313" key="8">
    <source>
        <dbReference type="Proteomes" id="UP000292003"/>
    </source>
</evidence>
<dbReference type="InterPro" id="IPR008949">
    <property type="entry name" value="Isoprenoid_synthase_dom_sf"/>
</dbReference>
<keyword evidence="8" id="KW-1185">Reference proteome</keyword>